<dbReference type="EMBL" id="JANUGX010000016">
    <property type="protein sequence ID" value="MCS0590425.1"/>
    <property type="molecule type" value="Genomic_DNA"/>
</dbReference>
<keyword evidence="1" id="KW-0378">Hydrolase</keyword>
<dbReference type="Gene3D" id="3.40.50.300">
    <property type="entry name" value="P-loop containing nucleotide triphosphate hydrolases"/>
    <property type="match status" value="1"/>
</dbReference>
<keyword evidence="2" id="KW-1185">Reference proteome</keyword>
<keyword evidence="1" id="KW-0547">Nucleotide-binding</keyword>
<dbReference type="Gene3D" id="1.10.10.60">
    <property type="entry name" value="Homeodomain-like"/>
    <property type="match status" value="1"/>
</dbReference>
<protein>
    <submittedName>
        <fullName evidence="1">Helicase RepA family protein</fullName>
    </submittedName>
</protein>
<dbReference type="InterPro" id="IPR027417">
    <property type="entry name" value="P-loop_NTPase"/>
</dbReference>
<comment type="caution">
    <text evidence="1">The sequence shown here is derived from an EMBL/GenBank/DDBJ whole genome shotgun (WGS) entry which is preliminary data.</text>
</comment>
<evidence type="ECO:0000313" key="2">
    <source>
        <dbReference type="Proteomes" id="UP001205560"/>
    </source>
</evidence>
<dbReference type="GO" id="GO:0004386">
    <property type="term" value="F:helicase activity"/>
    <property type="evidence" value="ECO:0007669"/>
    <property type="project" value="UniProtKB-KW"/>
</dbReference>
<dbReference type="SUPFAM" id="SSF52540">
    <property type="entry name" value="P-loop containing nucleoside triphosphate hydrolases"/>
    <property type="match status" value="1"/>
</dbReference>
<keyword evidence="1" id="KW-0067">ATP-binding</keyword>
<name>A0ABT2A8K1_9BURK</name>
<evidence type="ECO:0000313" key="1">
    <source>
        <dbReference type="EMBL" id="MCS0590425.1"/>
    </source>
</evidence>
<organism evidence="1 2">
    <name type="scientific">Massilia norwichensis</name>
    <dbReference type="NCBI Taxonomy" id="1442366"/>
    <lineage>
        <taxon>Bacteria</taxon>
        <taxon>Pseudomonadati</taxon>
        <taxon>Pseudomonadota</taxon>
        <taxon>Betaproteobacteria</taxon>
        <taxon>Burkholderiales</taxon>
        <taxon>Oxalobacteraceae</taxon>
        <taxon>Telluria group</taxon>
        <taxon>Massilia</taxon>
    </lineage>
</organism>
<dbReference type="InterPro" id="IPR009057">
    <property type="entry name" value="Homeodomain-like_sf"/>
</dbReference>
<dbReference type="RefSeq" id="WP_258846200.1">
    <property type="nucleotide sequence ID" value="NZ_JANUGX010000016.1"/>
</dbReference>
<dbReference type="Pfam" id="PF13481">
    <property type="entry name" value="AAA_25"/>
    <property type="match status" value="1"/>
</dbReference>
<sequence length="323" mass="35811">MSIREKRRGSVALGAFLELKFPPDNELLGKMILEKSIGMIAGPRGGGKSWNAMIFAYAVAAGKTLLPWGVGRSTAVTYLDGEMRATGVQERFRLLHTKDPFPSSRARAETNFHIVSRDYIGDPIGSLDTEEGQAKIDSLIRPATKLLIVDNLSAWTSGGREDSNAWAVIKNWLIKKRLLGIAVLLIHHAGKNGQQRGSSVHEDLLDYSILLSSLPSRSGRDETRFSVYHSKLRDYIPELRPMYECSISSDGEGFDFEFYLAGSNQSPQEIQMIELAEANMSMTAIAKQLGFSTAKVSRFFKKYRELQKLAPEASNTSSEADDE</sequence>
<dbReference type="Proteomes" id="UP001205560">
    <property type="component" value="Unassembled WGS sequence"/>
</dbReference>
<accession>A0ABT2A8K1</accession>
<dbReference type="SUPFAM" id="SSF46689">
    <property type="entry name" value="Homeodomain-like"/>
    <property type="match status" value="1"/>
</dbReference>
<keyword evidence="1" id="KW-0347">Helicase</keyword>
<reference evidence="1 2" key="1">
    <citation type="submission" date="2022-08" db="EMBL/GenBank/DDBJ databases">
        <title>Reclassification of Massilia species as members of the genera Telluria, Duganella, Pseudoduganella, Mokoshia gen. nov. and Zemynaea gen. nov. using orthogonal and non-orthogonal genome-based approaches.</title>
        <authorList>
            <person name="Bowman J.P."/>
        </authorList>
    </citation>
    <scope>NUCLEOTIDE SEQUENCE [LARGE SCALE GENOMIC DNA]</scope>
    <source>
        <strain evidence="1 2">LMG 28164</strain>
    </source>
</reference>
<gene>
    <name evidence="1" type="ORF">NX782_14620</name>
</gene>
<proteinExistence type="predicted"/>